<dbReference type="GO" id="GO:0005886">
    <property type="term" value="C:plasma membrane"/>
    <property type="evidence" value="ECO:0007669"/>
    <property type="project" value="TreeGrafter"/>
</dbReference>
<dbReference type="SMR" id="D5SQK1"/>
<dbReference type="KEGG" id="plm:Plim_2639"/>
<reference evidence="8 9" key="1">
    <citation type="journal article" date="2010" name="Stand. Genomic Sci.">
        <title>Complete genome sequence of Planctomyces limnophilus type strain (Mu 290).</title>
        <authorList>
            <person name="Labutti K."/>
            <person name="Sikorski J."/>
            <person name="Schneider S."/>
            <person name="Nolan M."/>
            <person name="Lucas S."/>
            <person name="Glavina Del Rio T."/>
            <person name="Tice H."/>
            <person name="Cheng J.F."/>
            <person name="Goodwin L."/>
            <person name="Pitluck S."/>
            <person name="Liolios K."/>
            <person name="Ivanova N."/>
            <person name="Mavromatis K."/>
            <person name="Mikhailova N."/>
            <person name="Pati A."/>
            <person name="Chen A."/>
            <person name="Palaniappan K."/>
            <person name="Land M."/>
            <person name="Hauser L."/>
            <person name="Chang Y.J."/>
            <person name="Jeffries C.D."/>
            <person name="Tindall B.J."/>
            <person name="Rohde M."/>
            <person name="Goker M."/>
            <person name="Woyke T."/>
            <person name="Bristow J."/>
            <person name="Eisen J.A."/>
            <person name="Markowitz V."/>
            <person name="Hugenholtz P."/>
            <person name="Kyrpides N.C."/>
            <person name="Klenk H.P."/>
            <person name="Lapidus A."/>
        </authorList>
    </citation>
    <scope>NUCLEOTIDE SEQUENCE [LARGE SCALE GENOMIC DNA]</scope>
    <source>
        <strain evidence="9">ATCC 43296 / DSM 3776 / IFAM 1008 / Mu 290</strain>
    </source>
</reference>
<dbReference type="Gene3D" id="2.40.30.170">
    <property type="match status" value="1"/>
</dbReference>
<dbReference type="Pfam" id="PF25917">
    <property type="entry name" value="BSH_RND"/>
    <property type="match status" value="1"/>
</dbReference>
<evidence type="ECO:0000259" key="6">
    <source>
        <dbReference type="Pfam" id="PF25944"/>
    </source>
</evidence>
<organism evidence="8 9">
    <name type="scientific">Planctopirus limnophila (strain ATCC 43296 / DSM 3776 / IFAM 1008 / Mu 290)</name>
    <name type="common">Planctomyces limnophilus</name>
    <dbReference type="NCBI Taxonomy" id="521674"/>
    <lineage>
        <taxon>Bacteria</taxon>
        <taxon>Pseudomonadati</taxon>
        <taxon>Planctomycetota</taxon>
        <taxon>Planctomycetia</taxon>
        <taxon>Planctomycetales</taxon>
        <taxon>Planctomycetaceae</taxon>
        <taxon>Planctopirus</taxon>
    </lineage>
</organism>
<gene>
    <name evidence="8" type="ordered locus">Plim_2639</name>
</gene>
<evidence type="ECO:0000313" key="9">
    <source>
        <dbReference type="Proteomes" id="UP000002220"/>
    </source>
</evidence>
<evidence type="ECO:0000313" key="8">
    <source>
        <dbReference type="EMBL" id="ADG68463.1"/>
    </source>
</evidence>
<feature type="domain" description="Multidrug resistance protein MdtA-like alpha-helical hairpin" evidence="4">
    <location>
        <begin position="103"/>
        <end position="173"/>
    </location>
</feature>
<dbReference type="FunFam" id="2.40.420.20:FF:000001">
    <property type="entry name" value="Efflux RND transporter periplasmic adaptor subunit"/>
    <property type="match status" value="1"/>
</dbReference>
<feature type="domain" description="Multidrug resistance protein MdtA-like beta-barrel" evidence="6">
    <location>
        <begin position="209"/>
        <end position="295"/>
    </location>
</feature>
<comment type="subcellular location">
    <subcellularLocation>
        <location evidence="1">Cell envelope</location>
    </subcellularLocation>
</comment>
<dbReference type="GO" id="GO:0046677">
    <property type="term" value="P:response to antibiotic"/>
    <property type="evidence" value="ECO:0007669"/>
    <property type="project" value="TreeGrafter"/>
</dbReference>
<evidence type="ECO:0000259" key="4">
    <source>
        <dbReference type="Pfam" id="PF25876"/>
    </source>
</evidence>
<dbReference type="Pfam" id="PF25876">
    <property type="entry name" value="HH_MFP_RND"/>
    <property type="match status" value="1"/>
</dbReference>
<evidence type="ECO:0000256" key="1">
    <source>
        <dbReference type="ARBA" id="ARBA00004196"/>
    </source>
</evidence>
<feature type="compositionally biased region" description="Polar residues" evidence="3">
    <location>
        <begin position="381"/>
        <end position="413"/>
    </location>
</feature>
<name>D5SQK1_PLAL2</name>
<dbReference type="PANTHER" id="PTHR30158:SF24">
    <property type="entry name" value="HLYD FAMILY SECRETION PROTEIN"/>
    <property type="match status" value="1"/>
</dbReference>
<dbReference type="NCBIfam" id="TIGR01730">
    <property type="entry name" value="RND_mfp"/>
    <property type="match status" value="1"/>
</dbReference>
<accession>D5SQK1</accession>
<dbReference type="InterPro" id="IPR006143">
    <property type="entry name" value="RND_pump_MFP"/>
</dbReference>
<feature type="domain" description="Multidrug resistance protein MdtA-like C-terminal permuted SH3" evidence="7">
    <location>
        <begin position="303"/>
        <end position="364"/>
    </location>
</feature>
<dbReference type="GO" id="GO:0022857">
    <property type="term" value="F:transmembrane transporter activity"/>
    <property type="evidence" value="ECO:0007669"/>
    <property type="project" value="InterPro"/>
</dbReference>
<dbReference type="Gene3D" id="2.40.420.20">
    <property type="match status" value="1"/>
</dbReference>
<evidence type="ECO:0000256" key="2">
    <source>
        <dbReference type="ARBA" id="ARBA00009477"/>
    </source>
</evidence>
<dbReference type="Gene3D" id="2.40.50.100">
    <property type="match status" value="1"/>
</dbReference>
<dbReference type="InterPro" id="IPR058625">
    <property type="entry name" value="MdtA-like_BSH"/>
</dbReference>
<dbReference type="PANTHER" id="PTHR30158">
    <property type="entry name" value="ACRA/E-RELATED COMPONENT OF DRUG EFFLUX TRANSPORTER"/>
    <property type="match status" value="1"/>
</dbReference>
<dbReference type="GO" id="GO:0030313">
    <property type="term" value="C:cell envelope"/>
    <property type="evidence" value="ECO:0007669"/>
    <property type="project" value="UniProtKB-SubCell"/>
</dbReference>
<feature type="region of interest" description="Disordered" evidence="3">
    <location>
        <begin position="379"/>
        <end position="436"/>
    </location>
</feature>
<dbReference type="Proteomes" id="UP000002220">
    <property type="component" value="Chromosome"/>
</dbReference>
<evidence type="ECO:0000256" key="3">
    <source>
        <dbReference type="SAM" id="MobiDB-lite"/>
    </source>
</evidence>
<evidence type="ECO:0000259" key="5">
    <source>
        <dbReference type="Pfam" id="PF25917"/>
    </source>
</evidence>
<dbReference type="eggNOG" id="COG0845">
    <property type="taxonomic scope" value="Bacteria"/>
</dbReference>
<protein>
    <submittedName>
        <fullName evidence="8">Efflux transporter, RND family, MFP subunit</fullName>
    </submittedName>
</protein>
<dbReference type="SUPFAM" id="SSF111369">
    <property type="entry name" value="HlyD-like secretion proteins"/>
    <property type="match status" value="1"/>
</dbReference>
<dbReference type="Pfam" id="PF25944">
    <property type="entry name" value="Beta-barrel_RND"/>
    <property type="match status" value="1"/>
</dbReference>
<dbReference type="InterPro" id="IPR058627">
    <property type="entry name" value="MdtA-like_C"/>
</dbReference>
<sequence>MLVLSGTAKQFLAVSTCALLLMTGCQKENAYQEPPPPKVKVALPVVQPVTQYYEFTGTTASVDTVELKARVTGYLHKVHFKDGARVKAGELLFTIEQDPFRITLEQAKANLRKAEAAYALSVADLARVETLVKKNVATSADLDTTVAERDSNLAQIEAEKAAVQRAELDMKYTEIRSPIDGRVGRRMIDEGNIVLAQETLLTTVEAYDPVYVYFNVSERELLEFRANLVKNAQDPEHRTPVPLQMGLLTDVGYPYSGFSDYTDPGVDASTGTLLVRGTFPNPDGGILPGLFVRIRAPQKVLPQALLVPDLALGTNQEGKYLLVVDAENKVQQKTVTTGSKIGEFRVILTGITAADRVVISGLQRAQPDSLVVPVVEKLSPPSASDVDQSAESTPAKAGTSQDGQPAQKTSETPAQPAGDSPQADAKKEPSSPGQGN</sequence>
<dbReference type="AlphaFoldDB" id="D5SQK1"/>
<dbReference type="InterPro" id="IPR058626">
    <property type="entry name" value="MdtA-like_b-barrel"/>
</dbReference>
<dbReference type="STRING" id="521674.Plim_2639"/>
<proteinExistence type="inferred from homology"/>
<dbReference type="Gene3D" id="1.10.287.470">
    <property type="entry name" value="Helix hairpin bin"/>
    <property type="match status" value="1"/>
</dbReference>
<evidence type="ECO:0000259" key="7">
    <source>
        <dbReference type="Pfam" id="PF25967"/>
    </source>
</evidence>
<dbReference type="OrthoDB" id="9816569at2"/>
<dbReference type="EMBL" id="CP001744">
    <property type="protein sequence ID" value="ADG68463.1"/>
    <property type="molecule type" value="Genomic_DNA"/>
</dbReference>
<dbReference type="InterPro" id="IPR058624">
    <property type="entry name" value="MdtA-like_HH"/>
</dbReference>
<feature type="domain" description="Multidrug resistance protein MdtA-like barrel-sandwich hybrid" evidence="5">
    <location>
        <begin position="64"/>
        <end position="199"/>
    </location>
</feature>
<dbReference type="HOGENOM" id="CLU_018816_2_1_0"/>
<keyword evidence="9" id="KW-1185">Reference proteome</keyword>
<dbReference type="Pfam" id="PF25967">
    <property type="entry name" value="RND-MFP_C"/>
    <property type="match status" value="1"/>
</dbReference>
<comment type="similarity">
    <text evidence="2">Belongs to the membrane fusion protein (MFP) (TC 8.A.1) family.</text>
</comment>